<keyword evidence="10" id="KW-0675">Receptor</keyword>
<evidence type="ECO:0000256" key="9">
    <source>
        <dbReference type="ARBA" id="ARBA00023136"/>
    </source>
</evidence>
<dbReference type="GO" id="GO:0046923">
    <property type="term" value="F:ER retention sequence binding"/>
    <property type="evidence" value="ECO:0007669"/>
    <property type="project" value="InterPro"/>
</dbReference>
<dbReference type="GO" id="GO:0015031">
    <property type="term" value="P:protein transport"/>
    <property type="evidence" value="ECO:0007669"/>
    <property type="project" value="UniProtKB-KW"/>
</dbReference>
<evidence type="ECO:0000256" key="7">
    <source>
        <dbReference type="ARBA" id="ARBA00022927"/>
    </source>
</evidence>
<comment type="subcellular location">
    <subcellularLocation>
        <location evidence="1">Endoplasmic reticulum membrane</location>
        <topology evidence="1">Multi-pass membrane protein</topology>
    </subcellularLocation>
</comment>
<keyword evidence="13" id="KW-1185">Reference proteome</keyword>
<keyword evidence="5" id="KW-0256">Endoplasmic reticulum</keyword>
<evidence type="ECO:0000256" key="3">
    <source>
        <dbReference type="ARBA" id="ARBA00022448"/>
    </source>
</evidence>
<feature type="transmembrane region" description="Helical" evidence="11">
    <location>
        <begin position="20"/>
        <end position="44"/>
    </location>
</feature>
<dbReference type="InterPro" id="IPR000133">
    <property type="entry name" value="ER_ret_rcpt"/>
</dbReference>
<keyword evidence="3" id="KW-0813">Transport</keyword>
<keyword evidence="6" id="KW-0931">ER-Golgi transport</keyword>
<organism evidence="12 13">
    <name type="scientific">Rhynocoris fuscipes</name>
    <dbReference type="NCBI Taxonomy" id="488301"/>
    <lineage>
        <taxon>Eukaryota</taxon>
        <taxon>Metazoa</taxon>
        <taxon>Ecdysozoa</taxon>
        <taxon>Arthropoda</taxon>
        <taxon>Hexapoda</taxon>
        <taxon>Insecta</taxon>
        <taxon>Pterygota</taxon>
        <taxon>Neoptera</taxon>
        <taxon>Paraneoptera</taxon>
        <taxon>Hemiptera</taxon>
        <taxon>Heteroptera</taxon>
        <taxon>Panheteroptera</taxon>
        <taxon>Cimicomorpha</taxon>
        <taxon>Reduviidae</taxon>
        <taxon>Harpactorinae</taxon>
        <taxon>Harpactorini</taxon>
        <taxon>Rhynocoris</taxon>
    </lineage>
</organism>
<evidence type="ECO:0000313" key="13">
    <source>
        <dbReference type="Proteomes" id="UP001461498"/>
    </source>
</evidence>
<feature type="transmembrane region" description="Helical" evidence="11">
    <location>
        <begin position="113"/>
        <end position="132"/>
    </location>
</feature>
<sequence>MQILLAIVYTSRYVDLLSPMIASMIVMKVFLICISYTTIILIYVVYKKTYQREYDAFWIETLIVICLGLGLLETRDISMPDEVLWAFSRYLEAVVIVPQIYFAYKAERKTKTITYYIIALILYRALYIAGWACRYQFENRFDAYVVYPGIVQFVIYFVYFFLPKEPTTVLPTTVEEPVQTPSSPETPVNPRATKILRQESLLETPFLKRNAASYTSVYTIGLDSKTTSPNGSVKSLNLSCKQEGRY</sequence>
<keyword evidence="4 11" id="KW-0812">Transmembrane</keyword>
<evidence type="ECO:0000313" key="12">
    <source>
        <dbReference type="EMBL" id="KAK9509748.1"/>
    </source>
</evidence>
<accession>A0AAW1DKR8</accession>
<dbReference type="EMBL" id="JAPXFL010000003">
    <property type="protein sequence ID" value="KAK9509748.1"/>
    <property type="molecule type" value="Genomic_DNA"/>
</dbReference>
<feature type="transmembrane region" description="Helical" evidence="11">
    <location>
        <begin position="144"/>
        <end position="162"/>
    </location>
</feature>
<keyword evidence="8 11" id="KW-1133">Transmembrane helix</keyword>
<proteinExistence type="inferred from homology"/>
<evidence type="ECO:0000256" key="5">
    <source>
        <dbReference type="ARBA" id="ARBA00022824"/>
    </source>
</evidence>
<comment type="caution">
    <text evidence="12">The sequence shown here is derived from an EMBL/GenBank/DDBJ whole genome shotgun (WGS) entry which is preliminary data.</text>
</comment>
<name>A0AAW1DKR8_9HEMI</name>
<evidence type="ECO:0000256" key="11">
    <source>
        <dbReference type="SAM" id="Phobius"/>
    </source>
</evidence>
<gene>
    <name evidence="12" type="ORF">O3M35_006993</name>
</gene>
<keyword evidence="9 11" id="KW-0472">Membrane</keyword>
<dbReference type="GO" id="GO:0016192">
    <property type="term" value="P:vesicle-mediated transport"/>
    <property type="evidence" value="ECO:0007669"/>
    <property type="project" value="UniProtKB-KW"/>
</dbReference>
<evidence type="ECO:0000256" key="1">
    <source>
        <dbReference type="ARBA" id="ARBA00004477"/>
    </source>
</evidence>
<evidence type="ECO:0000256" key="10">
    <source>
        <dbReference type="ARBA" id="ARBA00023170"/>
    </source>
</evidence>
<evidence type="ECO:0000256" key="8">
    <source>
        <dbReference type="ARBA" id="ARBA00022989"/>
    </source>
</evidence>
<dbReference type="Pfam" id="PF00810">
    <property type="entry name" value="ER_lumen_recept"/>
    <property type="match status" value="1"/>
</dbReference>
<keyword evidence="7" id="KW-0653">Protein transport</keyword>
<evidence type="ECO:0000256" key="4">
    <source>
        <dbReference type="ARBA" id="ARBA00022692"/>
    </source>
</evidence>
<comment type="similarity">
    <text evidence="2">Belongs to the ERD2 family.</text>
</comment>
<protein>
    <recommendedName>
        <fullName evidence="14">ER lumen protein-retaining receptor</fullName>
    </recommendedName>
</protein>
<dbReference type="AlphaFoldDB" id="A0AAW1DKR8"/>
<dbReference type="PRINTS" id="PR00660">
    <property type="entry name" value="ERLUMENR"/>
</dbReference>
<evidence type="ECO:0000256" key="2">
    <source>
        <dbReference type="ARBA" id="ARBA00010120"/>
    </source>
</evidence>
<reference evidence="12 13" key="1">
    <citation type="submission" date="2022-12" db="EMBL/GenBank/DDBJ databases">
        <title>Chromosome-level genome assembly of true bugs.</title>
        <authorList>
            <person name="Ma L."/>
            <person name="Li H."/>
        </authorList>
    </citation>
    <scope>NUCLEOTIDE SEQUENCE [LARGE SCALE GENOMIC DNA]</scope>
    <source>
        <strain evidence="12">Lab_2022b</strain>
    </source>
</reference>
<evidence type="ECO:0000256" key="6">
    <source>
        <dbReference type="ARBA" id="ARBA00022892"/>
    </source>
</evidence>
<dbReference type="GO" id="GO:0006621">
    <property type="term" value="P:protein retention in ER lumen"/>
    <property type="evidence" value="ECO:0007669"/>
    <property type="project" value="InterPro"/>
</dbReference>
<dbReference type="Proteomes" id="UP001461498">
    <property type="component" value="Unassembled WGS sequence"/>
</dbReference>
<evidence type="ECO:0008006" key="14">
    <source>
        <dbReference type="Google" id="ProtNLM"/>
    </source>
</evidence>
<dbReference type="GO" id="GO:0005789">
    <property type="term" value="C:endoplasmic reticulum membrane"/>
    <property type="evidence" value="ECO:0007669"/>
    <property type="project" value="UniProtKB-SubCell"/>
</dbReference>
<dbReference type="PANTHER" id="PTHR10585">
    <property type="entry name" value="ER LUMEN PROTEIN RETAINING RECEPTOR"/>
    <property type="match status" value="1"/>
</dbReference>